<feature type="non-terminal residue" evidence="1">
    <location>
        <position position="161"/>
    </location>
</feature>
<name>A0AAV7R6P9_PLEWA</name>
<accession>A0AAV7R6P9</accession>
<comment type="caution">
    <text evidence="1">The sequence shown here is derived from an EMBL/GenBank/DDBJ whole genome shotgun (WGS) entry which is preliminary data.</text>
</comment>
<protein>
    <submittedName>
        <fullName evidence="1">Uncharacterized protein</fullName>
    </submittedName>
</protein>
<gene>
    <name evidence="1" type="ORF">NDU88_000665</name>
</gene>
<evidence type="ECO:0000313" key="1">
    <source>
        <dbReference type="EMBL" id="KAJ1147810.1"/>
    </source>
</evidence>
<dbReference type="Proteomes" id="UP001066276">
    <property type="component" value="Chromosome 5"/>
</dbReference>
<dbReference type="EMBL" id="JANPWB010000009">
    <property type="protein sequence ID" value="KAJ1147810.1"/>
    <property type="molecule type" value="Genomic_DNA"/>
</dbReference>
<proteinExistence type="predicted"/>
<sequence>CQHPVGTTGDQFLGSSLTAFCRYHWRSAHVQVSVSILRAPLEISTSAAVCQHPLGTTVVQDFGSNLSAQDIRSCLSAFRGYNWRSAHPLKSVTFLRVPVEISTSAAVCQHPVGTTRDQHIRSCLSASIGYHWSSAHLQLPVSIHWVSLELSTFAAVCQHPS</sequence>
<dbReference type="AlphaFoldDB" id="A0AAV7R6P9"/>
<organism evidence="1 2">
    <name type="scientific">Pleurodeles waltl</name>
    <name type="common">Iberian ribbed newt</name>
    <dbReference type="NCBI Taxonomy" id="8319"/>
    <lineage>
        <taxon>Eukaryota</taxon>
        <taxon>Metazoa</taxon>
        <taxon>Chordata</taxon>
        <taxon>Craniata</taxon>
        <taxon>Vertebrata</taxon>
        <taxon>Euteleostomi</taxon>
        <taxon>Amphibia</taxon>
        <taxon>Batrachia</taxon>
        <taxon>Caudata</taxon>
        <taxon>Salamandroidea</taxon>
        <taxon>Salamandridae</taxon>
        <taxon>Pleurodelinae</taxon>
        <taxon>Pleurodeles</taxon>
    </lineage>
</organism>
<reference evidence="1" key="1">
    <citation type="journal article" date="2022" name="bioRxiv">
        <title>Sequencing and chromosome-scale assembly of the giantPleurodeles waltlgenome.</title>
        <authorList>
            <person name="Brown T."/>
            <person name="Elewa A."/>
            <person name="Iarovenko S."/>
            <person name="Subramanian E."/>
            <person name="Araus A.J."/>
            <person name="Petzold A."/>
            <person name="Susuki M."/>
            <person name="Suzuki K.-i.T."/>
            <person name="Hayashi T."/>
            <person name="Toyoda A."/>
            <person name="Oliveira C."/>
            <person name="Osipova E."/>
            <person name="Leigh N.D."/>
            <person name="Simon A."/>
            <person name="Yun M.H."/>
        </authorList>
    </citation>
    <scope>NUCLEOTIDE SEQUENCE</scope>
    <source>
        <strain evidence="1">20211129_DDA</strain>
        <tissue evidence="1">Liver</tissue>
    </source>
</reference>
<feature type="non-terminal residue" evidence="1">
    <location>
        <position position="1"/>
    </location>
</feature>
<keyword evidence="2" id="KW-1185">Reference proteome</keyword>
<evidence type="ECO:0000313" key="2">
    <source>
        <dbReference type="Proteomes" id="UP001066276"/>
    </source>
</evidence>